<evidence type="ECO:0000256" key="4">
    <source>
        <dbReference type="ARBA" id="ARBA00022833"/>
    </source>
</evidence>
<name>A0A1F4W1Z1_UNCKA</name>
<proteinExistence type="inferred from homology"/>
<gene>
    <name evidence="9" type="ORF">A2264_01430</name>
</gene>
<evidence type="ECO:0000256" key="2">
    <source>
        <dbReference type="ARBA" id="ARBA00022723"/>
    </source>
</evidence>
<sequence>MTTNWDLSNLLVSDLDETIKANHAFINKWRNREDFLKDPEVLKQALDEYEQLEKLYGTTGKTGYYYSLRLCLEQNNPEIKAKYNQLEEKSINISNAIMFFEHKLARISIGEQKKFLGSQTLKPYHHYLEQLFALSKYLLSEPEEKIINSLSPMAYSKWTDMTEEFLAKEQLTIIDEKGNNVVKTLPEALKAFESSTKKVRDTAAQETNNVFKKHLDTAVAELNAILQYKKTIDELKKIERPDLARLISDDIEANVIDALLQAVTEKYDVAQRFYMLKAKVLGVEKLEYHERYVKMGNLAKKYTYEESVGLIRKVFGNLDNEFLDIFNDYIINSRIDVYPKKGKTGGAFCTHSIPTLPGYILTNFTGSIEDVTTLAHEMGHAIHGDLSAKVQNALNCGHSLATAEVASTFMEDFVYKEIEKSIPENNKLYMKMEKLGASIATIFRQVACYKFEQELHSEFRKTAYLPGDQIGKIFQKHMKSYMGDYVKQSEGSENWWVYWSHIRNYFYVYSYASGLLISKAMQNLYQENPAFISKLKEFLRAGDSHSPVEIFGKLGLDITKPTFWKAGISEIEKELRESEKLFAKIDTK</sequence>
<dbReference type="SUPFAM" id="SSF55486">
    <property type="entry name" value="Metalloproteases ('zincins'), catalytic domain"/>
    <property type="match status" value="1"/>
</dbReference>
<dbReference type="AlphaFoldDB" id="A0A1F4W1Z1"/>
<keyword evidence="3 6" id="KW-0378">Hydrolase</keyword>
<dbReference type="Gene3D" id="1.20.140.70">
    <property type="entry name" value="Oligopeptidase f, N-terminal domain"/>
    <property type="match status" value="1"/>
</dbReference>
<dbReference type="GO" id="GO:0046872">
    <property type="term" value="F:metal ion binding"/>
    <property type="evidence" value="ECO:0007669"/>
    <property type="project" value="UniProtKB-UniRule"/>
</dbReference>
<evidence type="ECO:0000256" key="5">
    <source>
        <dbReference type="ARBA" id="ARBA00023049"/>
    </source>
</evidence>
<keyword evidence="5 6" id="KW-0482">Metalloprotease</keyword>
<dbReference type="InterPro" id="IPR045090">
    <property type="entry name" value="Pept_M3A_M3B"/>
</dbReference>
<feature type="domain" description="Oligopeptidase F N-terminal" evidence="8">
    <location>
        <begin position="104"/>
        <end position="166"/>
    </location>
</feature>
<keyword evidence="2 6" id="KW-0479">Metal-binding</keyword>
<dbReference type="CDD" id="cd09610">
    <property type="entry name" value="M3B_PepF"/>
    <property type="match status" value="1"/>
</dbReference>
<comment type="similarity">
    <text evidence="6">Belongs to the peptidase M3 family.</text>
</comment>
<evidence type="ECO:0008006" key="11">
    <source>
        <dbReference type="Google" id="ProtNLM"/>
    </source>
</evidence>
<dbReference type="InterPro" id="IPR042088">
    <property type="entry name" value="OligoPept_F_C"/>
</dbReference>
<dbReference type="PANTHER" id="PTHR11804">
    <property type="entry name" value="PROTEASE M3 THIMET OLIGOPEPTIDASE-RELATED"/>
    <property type="match status" value="1"/>
</dbReference>
<feature type="domain" description="Peptidase M3A/M3B catalytic" evidence="7">
    <location>
        <begin position="194"/>
        <end position="567"/>
    </location>
</feature>
<dbReference type="Proteomes" id="UP000176614">
    <property type="component" value="Unassembled WGS sequence"/>
</dbReference>
<evidence type="ECO:0000256" key="3">
    <source>
        <dbReference type="ARBA" id="ARBA00022801"/>
    </source>
</evidence>
<dbReference type="EMBL" id="MEVT01000006">
    <property type="protein sequence ID" value="OGC63375.1"/>
    <property type="molecule type" value="Genomic_DNA"/>
</dbReference>
<reference evidence="9 10" key="1">
    <citation type="journal article" date="2016" name="Nat. Commun.">
        <title>Thousands of microbial genomes shed light on interconnected biogeochemical processes in an aquifer system.</title>
        <authorList>
            <person name="Anantharaman K."/>
            <person name="Brown C.T."/>
            <person name="Hug L.A."/>
            <person name="Sharon I."/>
            <person name="Castelle C.J."/>
            <person name="Probst A.J."/>
            <person name="Thomas B.C."/>
            <person name="Singh A."/>
            <person name="Wilkins M.J."/>
            <person name="Karaoz U."/>
            <person name="Brodie E.L."/>
            <person name="Williams K.H."/>
            <person name="Hubbard S.S."/>
            <person name="Banfield J.F."/>
        </authorList>
    </citation>
    <scope>NUCLEOTIDE SEQUENCE [LARGE SCALE GENOMIC DNA]</scope>
</reference>
<dbReference type="Gene3D" id="1.10.1370.20">
    <property type="entry name" value="Oligoendopeptidase f, C-terminal domain"/>
    <property type="match status" value="1"/>
</dbReference>
<keyword evidence="4 6" id="KW-0862">Zinc</keyword>
<evidence type="ECO:0000256" key="1">
    <source>
        <dbReference type="ARBA" id="ARBA00022670"/>
    </source>
</evidence>
<dbReference type="Pfam" id="PF01432">
    <property type="entry name" value="Peptidase_M3"/>
    <property type="match status" value="1"/>
</dbReference>
<accession>A0A1F4W1Z1</accession>
<dbReference type="GO" id="GO:0004222">
    <property type="term" value="F:metalloendopeptidase activity"/>
    <property type="evidence" value="ECO:0007669"/>
    <property type="project" value="InterPro"/>
</dbReference>
<keyword evidence="1 6" id="KW-0645">Protease</keyword>
<evidence type="ECO:0000256" key="6">
    <source>
        <dbReference type="RuleBase" id="RU003435"/>
    </source>
</evidence>
<comment type="cofactor">
    <cofactor evidence="6">
        <name>Zn(2+)</name>
        <dbReference type="ChEBI" id="CHEBI:29105"/>
    </cofactor>
    <text evidence="6">Binds 1 zinc ion.</text>
</comment>
<comment type="caution">
    <text evidence="9">The sequence shown here is derived from an EMBL/GenBank/DDBJ whole genome shotgun (WGS) entry which is preliminary data.</text>
</comment>
<dbReference type="InterPro" id="IPR001567">
    <property type="entry name" value="Pept_M3A_M3B_dom"/>
</dbReference>
<dbReference type="InterPro" id="IPR013647">
    <property type="entry name" value="OligopepF_N_dom"/>
</dbReference>
<organism evidence="9 10">
    <name type="scientific">candidate division WWE3 bacterium RIFOXYA2_FULL_46_9</name>
    <dbReference type="NCBI Taxonomy" id="1802636"/>
    <lineage>
        <taxon>Bacteria</taxon>
        <taxon>Katanobacteria</taxon>
    </lineage>
</organism>
<dbReference type="PANTHER" id="PTHR11804:SF84">
    <property type="entry name" value="SACCHAROLYSIN"/>
    <property type="match status" value="1"/>
</dbReference>
<evidence type="ECO:0000259" key="7">
    <source>
        <dbReference type="Pfam" id="PF01432"/>
    </source>
</evidence>
<dbReference type="GO" id="GO:0006508">
    <property type="term" value="P:proteolysis"/>
    <property type="evidence" value="ECO:0007669"/>
    <property type="project" value="UniProtKB-KW"/>
</dbReference>
<evidence type="ECO:0000313" key="10">
    <source>
        <dbReference type="Proteomes" id="UP000176614"/>
    </source>
</evidence>
<dbReference type="Pfam" id="PF08439">
    <property type="entry name" value="Peptidase_M3_N"/>
    <property type="match status" value="1"/>
</dbReference>
<evidence type="ECO:0000313" key="9">
    <source>
        <dbReference type="EMBL" id="OGC63375.1"/>
    </source>
</evidence>
<dbReference type="GO" id="GO:0006518">
    <property type="term" value="P:peptide metabolic process"/>
    <property type="evidence" value="ECO:0007669"/>
    <property type="project" value="TreeGrafter"/>
</dbReference>
<evidence type="ECO:0000259" key="8">
    <source>
        <dbReference type="Pfam" id="PF08439"/>
    </source>
</evidence>
<protein>
    <recommendedName>
        <fullName evidence="11">Oligoendopeptidase F</fullName>
    </recommendedName>
</protein>